<evidence type="ECO:0000256" key="9">
    <source>
        <dbReference type="ARBA" id="ARBA00022989"/>
    </source>
</evidence>
<comment type="caution">
    <text evidence="15">The sequence shown here is derived from an EMBL/GenBank/DDBJ whole genome shotgun (WGS) entry which is preliminary data.</text>
</comment>
<feature type="region of interest" description="Disordered" evidence="14">
    <location>
        <begin position="1"/>
        <end position="26"/>
    </location>
</feature>
<reference evidence="15 16" key="1">
    <citation type="submission" date="2020-02" db="EMBL/GenBank/DDBJ databases">
        <authorList>
            <person name="Hogendoorn C."/>
        </authorList>
    </citation>
    <scope>NUCLEOTIDE SEQUENCE [LARGE SCALE GENOMIC DNA]</scope>
    <source>
        <strain evidence="15">METHB21</strain>
    </source>
</reference>
<evidence type="ECO:0000256" key="2">
    <source>
        <dbReference type="ARBA" id="ARBA00010690"/>
    </source>
</evidence>
<dbReference type="Gene3D" id="3.40.1690.10">
    <property type="entry name" value="secretion proteins EscU"/>
    <property type="match status" value="1"/>
</dbReference>
<dbReference type="GO" id="GO:0009306">
    <property type="term" value="P:protein secretion"/>
    <property type="evidence" value="ECO:0007669"/>
    <property type="project" value="InterPro"/>
</dbReference>
<evidence type="ECO:0000256" key="8">
    <source>
        <dbReference type="ARBA" id="ARBA00022927"/>
    </source>
</evidence>
<evidence type="ECO:0000256" key="13">
    <source>
        <dbReference type="RuleBase" id="RU364091"/>
    </source>
</evidence>
<proteinExistence type="inferred from homology"/>
<evidence type="ECO:0000256" key="12">
    <source>
        <dbReference type="ARBA" id="ARBA00025078"/>
    </source>
</evidence>
<keyword evidence="8 13" id="KW-0653">Protein transport</keyword>
<dbReference type="InterPro" id="IPR006136">
    <property type="entry name" value="FlhB"/>
</dbReference>
<keyword evidence="11 13" id="KW-1006">Bacterial flagellum protein export</keyword>
<dbReference type="RefSeq" id="WP_174625888.1">
    <property type="nucleotide sequence ID" value="NZ_CADCXN010000060.1"/>
</dbReference>
<keyword evidence="6 13" id="KW-0812">Transmembrane</keyword>
<dbReference type="Proteomes" id="UP000494216">
    <property type="component" value="Unassembled WGS sequence"/>
</dbReference>
<comment type="similarity">
    <text evidence="2 13">Belongs to the type III secretion exporter family.</text>
</comment>
<evidence type="ECO:0000256" key="6">
    <source>
        <dbReference type="ARBA" id="ARBA00022692"/>
    </source>
</evidence>
<keyword evidence="7 13" id="KW-1005">Bacterial flagellum biogenesis</keyword>
<feature type="transmembrane region" description="Helical" evidence="13">
    <location>
        <begin position="187"/>
        <end position="211"/>
    </location>
</feature>
<dbReference type="InterPro" id="IPR029025">
    <property type="entry name" value="T3SS_substrate_exporter_C"/>
</dbReference>
<keyword evidence="16" id="KW-1185">Reference proteome</keyword>
<keyword evidence="15" id="KW-0282">Flagellum</keyword>
<evidence type="ECO:0000256" key="14">
    <source>
        <dbReference type="SAM" id="MobiDB-lite"/>
    </source>
</evidence>
<keyword evidence="15" id="KW-0966">Cell projection</keyword>
<feature type="transmembrane region" description="Helical" evidence="13">
    <location>
        <begin position="92"/>
        <end position="116"/>
    </location>
</feature>
<dbReference type="PRINTS" id="PR00950">
    <property type="entry name" value="TYPE3IMSPROT"/>
</dbReference>
<dbReference type="SUPFAM" id="SSF160544">
    <property type="entry name" value="EscU C-terminal domain-like"/>
    <property type="match status" value="1"/>
</dbReference>
<evidence type="ECO:0000256" key="4">
    <source>
        <dbReference type="ARBA" id="ARBA00022448"/>
    </source>
</evidence>
<accession>A0A8S0WPM1</accession>
<evidence type="ECO:0000256" key="10">
    <source>
        <dbReference type="ARBA" id="ARBA00023136"/>
    </source>
</evidence>
<dbReference type="InterPro" id="IPR006135">
    <property type="entry name" value="T3SS_substrate_exporter"/>
</dbReference>
<protein>
    <recommendedName>
        <fullName evidence="3 13">Flagellar biosynthetic protein FlhB</fullName>
    </recommendedName>
</protein>
<evidence type="ECO:0000313" key="16">
    <source>
        <dbReference type="Proteomes" id="UP000494216"/>
    </source>
</evidence>
<evidence type="ECO:0000256" key="5">
    <source>
        <dbReference type="ARBA" id="ARBA00022475"/>
    </source>
</evidence>
<evidence type="ECO:0000256" key="3">
    <source>
        <dbReference type="ARBA" id="ARBA00021622"/>
    </source>
</evidence>
<evidence type="ECO:0000313" key="15">
    <source>
        <dbReference type="EMBL" id="CAA9890985.1"/>
    </source>
</evidence>
<evidence type="ECO:0000256" key="1">
    <source>
        <dbReference type="ARBA" id="ARBA00004651"/>
    </source>
</evidence>
<comment type="subcellular location">
    <subcellularLocation>
        <location evidence="1">Cell membrane</location>
        <topology evidence="1">Multi-pass membrane protein</topology>
    </subcellularLocation>
</comment>
<name>A0A8S0WPM1_9GAMM</name>
<keyword evidence="9 13" id="KW-1133">Transmembrane helix</keyword>
<feature type="transmembrane region" description="Helical" evidence="13">
    <location>
        <begin position="137"/>
        <end position="167"/>
    </location>
</feature>
<dbReference type="PANTHER" id="PTHR30531">
    <property type="entry name" value="FLAGELLAR BIOSYNTHETIC PROTEIN FLHB"/>
    <property type="match status" value="1"/>
</dbReference>
<keyword evidence="5 13" id="KW-1003">Cell membrane</keyword>
<evidence type="ECO:0000256" key="7">
    <source>
        <dbReference type="ARBA" id="ARBA00022795"/>
    </source>
</evidence>
<organism evidence="15 16">
    <name type="scientific">Candidatus Methylobacter favarea</name>
    <dbReference type="NCBI Taxonomy" id="2707345"/>
    <lineage>
        <taxon>Bacteria</taxon>
        <taxon>Pseudomonadati</taxon>
        <taxon>Pseudomonadota</taxon>
        <taxon>Gammaproteobacteria</taxon>
        <taxon>Methylococcales</taxon>
        <taxon>Methylococcaceae</taxon>
        <taxon>Methylobacter</taxon>
    </lineage>
</organism>
<dbReference type="EMBL" id="CADCXN010000060">
    <property type="protein sequence ID" value="CAA9890985.1"/>
    <property type="molecule type" value="Genomic_DNA"/>
</dbReference>
<keyword evidence="4 13" id="KW-0813">Transport</keyword>
<feature type="compositionally biased region" description="Basic and acidic residues" evidence="14">
    <location>
        <begin position="1"/>
        <end position="23"/>
    </location>
</feature>
<feature type="transmembrane region" description="Helical" evidence="13">
    <location>
        <begin position="33"/>
        <end position="50"/>
    </location>
</feature>
<dbReference type="GO" id="GO:0005886">
    <property type="term" value="C:plasma membrane"/>
    <property type="evidence" value="ECO:0007669"/>
    <property type="project" value="UniProtKB-SubCell"/>
</dbReference>
<dbReference type="NCBIfam" id="TIGR00328">
    <property type="entry name" value="flhB"/>
    <property type="match status" value="1"/>
</dbReference>
<sequence>MAEDSGQEKTEEPTGKRLEDAQKKGQIARSRELNSFVMLMTSAVLLLMLGERMGAGLIGMMRSQFQVSREIIFDPASTVIYFKQLMIDGAMLIAPFLAVMVIAAIGAPLALGGWAFSWEAMAPKLEKLDPIKGIPRLFALHGLIELVKALLKFLLIFIVAVVLFKYFFNALLGLGAEPLEQSIIHGLKVIGSCFLLLSASLILVVMFDVPYQLWDHSKKLKMTLQEIREEMKESEGSPEVKGRMRRMQMEMAQNRMMAEVPKADVIVTNPSHYAVALRYDQNANGAPRLVAKGVDLMAAQIRNVAIGAHIPLVASPPLARALYFSTDMGKEIPQGLYLAVAQVLAYVYQLKTARQNHWDEPLPPGDIKVPDDFKQER</sequence>
<dbReference type="PANTHER" id="PTHR30531:SF12">
    <property type="entry name" value="FLAGELLAR BIOSYNTHETIC PROTEIN FLHB"/>
    <property type="match status" value="1"/>
</dbReference>
<dbReference type="GO" id="GO:0044780">
    <property type="term" value="P:bacterial-type flagellum assembly"/>
    <property type="evidence" value="ECO:0007669"/>
    <property type="project" value="InterPro"/>
</dbReference>
<comment type="function">
    <text evidence="12 13">Required for formation of the rod structure in the basal body of the flagellar apparatus. Together with FliI and FliH, may constitute the export apparatus of flagellin.</text>
</comment>
<gene>
    <name evidence="13 15" type="primary">flhB</name>
    <name evidence="15" type="ORF">METHB2_310016</name>
</gene>
<keyword evidence="15" id="KW-0969">Cilium</keyword>
<evidence type="ECO:0000256" key="11">
    <source>
        <dbReference type="ARBA" id="ARBA00023225"/>
    </source>
</evidence>
<keyword evidence="10 13" id="KW-0472">Membrane</keyword>
<dbReference type="Pfam" id="PF01312">
    <property type="entry name" value="Bac_export_2"/>
    <property type="match status" value="1"/>
</dbReference>
<dbReference type="AlphaFoldDB" id="A0A8S0WPM1"/>